<comment type="caution">
    <text evidence="1">The sequence shown here is derived from an EMBL/GenBank/DDBJ whole genome shotgun (WGS) entry which is preliminary data.</text>
</comment>
<evidence type="ECO:0000313" key="2">
    <source>
        <dbReference type="Proteomes" id="UP000655523"/>
    </source>
</evidence>
<proteinExistence type="predicted"/>
<protein>
    <submittedName>
        <fullName evidence="1">Uncharacterized protein</fullName>
    </submittedName>
</protein>
<sequence>MGKKIAIKSIKGISRATIFRINQPVGFRLITKRGTTGVINLGKVVPMLGGIVGATFDSDTANIVGNVARDTFIASTKPVAA</sequence>
<organism evidence="1 2">
    <name type="scientific">Paraburkholderia elongata</name>
    <dbReference type="NCBI Taxonomy" id="2675747"/>
    <lineage>
        <taxon>Bacteria</taxon>
        <taxon>Pseudomonadati</taxon>
        <taxon>Pseudomonadota</taxon>
        <taxon>Betaproteobacteria</taxon>
        <taxon>Burkholderiales</taxon>
        <taxon>Burkholderiaceae</taxon>
        <taxon>Paraburkholderia</taxon>
    </lineage>
</organism>
<name>A0A972SM52_9BURK</name>
<keyword evidence="2" id="KW-1185">Reference proteome</keyword>
<evidence type="ECO:0000313" key="1">
    <source>
        <dbReference type="EMBL" id="NPT58480.1"/>
    </source>
</evidence>
<dbReference type="RefSeq" id="WP_172170989.1">
    <property type="nucleotide sequence ID" value="NZ_WOEZ01000173.1"/>
</dbReference>
<reference evidence="1 2" key="1">
    <citation type="submission" date="2019-11" db="EMBL/GenBank/DDBJ databases">
        <title>Metabolism of dissolved organic matter in forest soils.</title>
        <authorList>
            <person name="Cyle K.T."/>
            <person name="Wilhelm R.C."/>
            <person name="Martinez C.E."/>
        </authorList>
    </citation>
    <scope>NUCLEOTIDE SEQUENCE [LARGE SCALE GENOMIC DNA]</scope>
    <source>
        <strain evidence="1 2">5N</strain>
    </source>
</reference>
<dbReference type="AlphaFoldDB" id="A0A972SM52"/>
<dbReference type="Proteomes" id="UP000655523">
    <property type="component" value="Unassembled WGS sequence"/>
</dbReference>
<accession>A0A972SM52</accession>
<dbReference type="EMBL" id="WOEZ01000173">
    <property type="protein sequence ID" value="NPT58480.1"/>
    <property type="molecule type" value="Genomic_DNA"/>
</dbReference>
<gene>
    <name evidence="1" type="ORF">GNZ13_29000</name>
</gene>